<dbReference type="SUPFAM" id="SSF81296">
    <property type="entry name" value="E set domains"/>
    <property type="match status" value="1"/>
</dbReference>
<dbReference type="Gene3D" id="2.60.40.10">
    <property type="entry name" value="Immunoglobulins"/>
    <property type="match status" value="1"/>
</dbReference>
<organism evidence="1 2">
    <name type="scientific">Clostridium saudiense</name>
    <dbReference type="NCBI Taxonomy" id="1414720"/>
    <lineage>
        <taxon>Bacteria</taxon>
        <taxon>Bacillati</taxon>
        <taxon>Bacillota</taxon>
        <taxon>Clostridia</taxon>
        <taxon>Eubacteriales</taxon>
        <taxon>Clostridiaceae</taxon>
        <taxon>Clostridium</taxon>
    </lineage>
</organism>
<reference evidence="1 2" key="1">
    <citation type="journal article" date="2021" name="Sci. Rep.">
        <title>The distribution of antibiotic resistance genes in chicken gut microbiota commensals.</title>
        <authorList>
            <person name="Juricova H."/>
            <person name="Matiasovicova J."/>
            <person name="Kubasova T."/>
            <person name="Cejkova D."/>
            <person name="Rychlik I."/>
        </authorList>
    </citation>
    <scope>NUCLEOTIDE SEQUENCE [LARGE SCALE GENOMIC DNA]</scope>
    <source>
        <strain evidence="1 2">An435</strain>
    </source>
</reference>
<comment type="caution">
    <text evidence="1">The sequence shown here is derived from an EMBL/GenBank/DDBJ whole genome shotgun (WGS) entry which is preliminary data.</text>
</comment>
<evidence type="ECO:0000313" key="2">
    <source>
        <dbReference type="Proteomes" id="UP000767334"/>
    </source>
</evidence>
<accession>A0ABS2FLL2</accession>
<name>A0ABS2FLL2_9CLOT</name>
<proteinExistence type="predicted"/>
<gene>
    <name evidence="1" type="ORF">H6A19_16370</name>
</gene>
<feature type="non-terminal residue" evidence="1">
    <location>
        <position position="167"/>
    </location>
</feature>
<dbReference type="InterPro" id="IPR014756">
    <property type="entry name" value="Ig_E-set"/>
</dbReference>
<protein>
    <submittedName>
        <fullName evidence="1">Type I pullulanase</fullName>
    </submittedName>
</protein>
<dbReference type="InterPro" id="IPR013783">
    <property type="entry name" value="Ig-like_fold"/>
</dbReference>
<sequence length="167" mass="19550">MKSTDYIEKFEINDKEKGSYSVDLCPISNTIRFTAKYDGCIYAYVVGDFNAWERSEEYKLNWQVDTSDGVLKMIREINFPKGLKPGKYRYKYILIDCDGNEIWIDSEGSEKNSFSFIWENINDTLKIYFSNNIVTYKRPVELIGVCTGLYGRISLPEIIWHLETEID</sequence>
<keyword evidence="2" id="KW-1185">Reference proteome</keyword>
<evidence type="ECO:0000313" key="1">
    <source>
        <dbReference type="EMBL" id="MBM6820892.1"/>
    </source>
</evidence>
<dbReference type="Proteomes" id="UP000767334">
    <property type="component" value="Unassembled WGS sequence"/>
</dbReference>
<dbReference type="EMBL" id="JACJLL010000192">
    <property type="protein sequence ID" value="MBM6820892.1"/>
    <property type="molecule type" value="Genomic_DNA"/>
</dbReference>